<dbReference type="Pfam" id="PF00501">
    <property type="entry name" value="AMP-binding"/>
    <property type="match status" value="1"/>
</dbReference>
<dbReference type="SUPFAM" id="SSF56801">
    <property type="entry name" value="Acetyl-CoA synthetase-like"/>
    <property type="match status" value="1"/>
</dbReference>
<proteinExistence type="predicted"/>
<dbReference type="EMBL" id="BABT02000061">
    <property type="protein sequence ID" value="GAA95237.1"/>
    <property type="molecule type" value="Genomic_DNA"/>
</dbReference>
<evidence type="ECO:0000256" key="1">
    <source>
        <dbReference type="ARBA" id="ARBA00022741"/>
    </source>
</evidence>
<dbReference type="PROSITE" id="PS00455">
    <property type="entry name" value="AMP_BINDING"/>
    <property type="match status" value="1"/>
</dbReference>
<evidence type="ECO:0000256" key="2">
    <source>
        <dbReference type="ARBA" id="ARBA00022840"/>
    </source>
</evidence>
<dbReference type="GO" id="GO:0005524">
    <property type="term" value="F:ATP binding"/>
    <property type="evidence" value="ECO:0007669"/>
    <property type="project" value="UniProtKB-KW"/>
</dbReference>
<feature type="domain" description="AMP-dependent synthetase/ligase" evidence="3">
    <location>
        <begin position="102"/>
        <end position="529"/>
    </location>
</feature>
<reference evidence="4 5" key="1">
    <citation type="journal article" date="2011" name="J. Gen. Appl. Microbiol.">
        <title>Draft genome sequencing of the enigmatic basidiomycete Mixia osmundae.</title>
        <authorList>
            <person name="Nishida H."/>
            <person name="Nagatsuka Y."/>
            <person name="Sugiyama J."/>
        </authorList>
    </citation>
    <scope>NUCLEOTIDE SEQUENCE [LARGE SCALE GENOMIC DNA]</scope>
    <source>
        <strain evidence="5">CBS 9802 / IAM 14324 / JCM 22182 / KY 12970</strain>
    </source>
</reference>
<dbReference type="PANTHER" id="PTHR43272">
    <property type="entry name" value="LONG-CHAIN-FATTY-ACID--COA LIGASE"/>
    <property type="match status" value="1"/>
</dbReference>
<dbReference type="PANTHER" id="PTHR43272:SF33">
    <property type="entry name" value="AMP-BINDING DOMAIN-CONTAINING PROTEIN-RELATED"/>
    <property type="match status" value="1"/>
</dbReference>
<dbReference type="Proteomes" id="UP000009131">
    <property type="component" value="Unassembled WGS sequence"/>
</dbReference>
<dbReference type="GO" id="GO:0016020">
    <property type="term" value="C:membrane"/>
    <property type="evidence" value="ECO:0007669"/>
    <property type="project" value="TreeGrafter"/>
</dbReference>
<name>G7DXC7_MIXOS</name>
<organism evidence="4 5">
    <name type="scientific">Mixia osmundae (strain CBS 9802 / IAM 14324 / JCM 22182 / KY 12970)</name>
    <dbReference type="NCBI Taxonomy" id="764103"/>
    <lineage>
        <taxon>Eukaryota</taxon>
        <taxon>Fungi</taxon>
        <taxon>Dikarya</taxon>
        <taxon>Basidiomycota</taxon>
        <taxon>Pucciniomycotina</taxon>
        <taxon>Mixiomycetes</taxon>
        <taxon>Mixiales</taxon>
        <taxon>Mixiaceae</taxon>
        <taxon>Mixia</taxon>
    </lineage>
</organism>
<evidence type="ECO:0000313" key="5">
    <source>
        <dbReference type="Proteomes" id="UP000009131"/>
    </source>
</evidence>
<keyword evidence="2" id="KW-0067">ATP-binding</keyword>
<dbReference type="AlphaFoldDB" id="G7DXC7"/>
<dbReference type="OrthoDB" id="1700726at2759"/>
<protein>
    <recommendedName>
        <fullName evidence="3">AMP-dependent synthetase/ligase domain-containing protein</fullName>
    </recommendedName>
</protein>
<dbReference type="OMA" id="IWHSYER"/>
<comment type="caution">
    <text evidence="4">The sequence shown here is derived from an EMBL/GenBank/DDBJ whole genome shotgun (WGS) entry which is preliminary data.</text>
</comment>
<dbReference type="Gene3D" id="3.40.50.12780">
    <property type="entry name" value="N-terminal domain of ligase-like"/>
    <property type="match status" value="1"/>
</dbReference>
<reference evidence="4 5" key="2">
    <citation type="journal article" date="2012" name="Open Biol.">
        <title>Characteristics of nucleosomes and linker DNA regions on the genome of the basidiomycete Mixia osmundae revealed by mono- and dinucleosome mapping.</title>
        <authorList>
            <person name="Nishida H."/>
            <person name="Kondo S."/>
            <person name="Matsumoto T."/>
            <person name="Suzuki Y."/>
            <person name="Yoshikawa H."/>
            <person name="Taylor T.D."/>
            <person name="Sugiyama J."/>
        </authorList>
    </citation>
    <scope>NUCLEOTIDE SEQUENCE [LARGE SCALE GENOMIC DNA]</scope>
    <source>
        <strain evidence="5">CBS 9802 / IAM 14324 / JCM 22182 / KY 12970</strain>
    </source>
</reference>
<dbReference type="GO" id="GO:0004467">
    <property type="term" value="F:long-chain fatty acid-CoA ligase activity"/>
    <property type="evidence" value="ECO:0007669"/>
    <property type="project" value="TreeGrafter"/>
</dbReference>
<sequence>MAAIASEYQRYDGTLPIPLPALPKSHFNQQSIEVPGTKQPGQTAHYRNAIWPNLVTVDSHPSFPKTSYEVFNRGLARGPERKCLGHRPWNYTTNDFENFLEWQNFGQVDRRRTDIGSALRQLAIEGKLGLPAGQLDGFTCAVWAVNRPEWQLASLATAAYGMRYTSLYDTLGPTVVSYCITHSEAAVVFADPAHIPALLKMADQCPCMKVIVSLDNFDAIDLKKGGPGAGALKKSEVLKQWGASKGVLIYDLAAFETLGRTHPHPHTPPKSDDIASFCYTSGTTGMPKAAVLSHRNLATAVISNLHGSDLDPDNADELFISYLPLSHIYERFVEEIAFFLAIPIAYACGDILRLLEDFQISQPTWIVSVPRVLNRIYLAVKASTVDAPGLKGKLCRRAINTKLHNFDTTGEVTHPLYDRLVLRKVRAVLGGRVRQIGTGSAPIAPDVLKFISVAFSAEVTEGFGATENTGSASKMIVGDRTGYGSVGVIQPCLEYKLIDIPEMNYTSDDKPQPRGELCIRGDEIITHYYKDEIKSKETVDEDRWLHTGDVAEIDKYGRIKIIDRKKAILKLSQGEYVSPEKVEGIYALSPLTLQVYIHGDSLRDHLIAFLVPDPVNFPQFLKRVAGCDMSIEAASKDTRIVDATLKALNEVAKQQKLRGFEIAKQLAIVPEAFTAENDLLTATSKLKRNVARQRFGPTAAELYNKYERPAKL</sequence>
<dbReference type="InterPro" id="IPR042099">
    <property type="entry name" value="ANL_N_sf"/>
</dbReference>
<accession>G7DXC7</accession>
<keyword evidence="5" id="KW-1185">Reference proteome</keyword>
<keyword evidence="1" id="KW-0547">Nucleotide-binding</keyword>
<dbReference type="InterPro" id="IPR000873">
    <property type="entry name" value="AMP-dep_synth/lig_dom"/>
</dbReference>
<dbReference type="RefSeq" id="XP_014569893.1">
    <property type="nucleotide sequence ID" value="XM_014714407.1"/>
</dbReference>
<dbReference type="InterPro" id="IPR020845">
    <property type="entry name" value="AMP-binding_CS"/>
</dbReference>
<dbReference type="eggNOG" id="KOG1256">
    <property type="taxonomic scope" value="Eukaryota"/>
</dbReference>
<dbReference type="STRING" id="764103.G7DXC7"/>
<evidence type="ECO:0000259" key="3">
    <source>
        <dbReference type="Pfam" id="PF00501"/>
    </source>
</evidence>
<dbReference type="GO" id="GO:0005783">
    <property type="term" value="C:endoplasmic reticulum"/>
    <property type="evidence" value="ECO:0007669"/>
    <property type="project" value="TreeGrafter"/>
</dbReference>
<evidence type="ECO:0000313" key="4">
    <source>
        <dbReference type="EMBL" id="GAA95237.1"/>
    </source>
</evidence>
<gene>
    <name evidence="4" type="primary">Mo01893</name>
    <name evidence="4" type="ORF">E5Q_01893</name>
</gene>
<dbReference type="HOGENOM" id="CLU_000022_45_4_1"/>
<dbReference type="InParanoid" id="G7DXC7"/>